<reference evidence="3" key="1">
    <citation type="journal article" date="2019" name="PLoS Negl. Trop. Dis.">
        <title>Revisiting the worldwide diversity of Leptospira species in the environment.</title>
        <authorList>
            <person name="Vincent A.T."/>
            <person name="Schiettekatte O."/>
            <person name="Bourhy P."/>
            <person name="Veyrier F.J."/>
            <person name="Picardeau M."/>
        </authorList>
    </citation>
    <scope>NUCLEOTIDE SEQUENCE [LARGE SCALE GENOMIC DNA]</scope>
    <source>
        <strain evidence="3">201800295</strain>
    </source>
</reference>
<gene>
    <name evidence="2" type="primary">brxD</name>
    <name evidence="2" type="ORF">EHQ10_18755</name>
</gene>
<protein>
    <submittedName>
        <fullName evidence="2">BREX system ATP-binding protein BrxD</fullName>
    </submittedName>
</protein>
<evidence type="ECO:0000256" key="1">
    <source>
        <dbReference type="SAM" id="MobiDB-lite"/>
    </source>
</evidence>
<keyword evidence="2" id="KW-0067">ATP-binding</keyword>
<dbReference type="EMBL" id="RQFD01000019">
    <property type="protein sequence ID" value="TGK45943.1"/>
    <property type="molecule type" value="Genomic_DNA"/>
</dbReference>
<keyword evidence="3" id="KW-1185">Reference proteome</keyword>
<dbReference type="SUPFAM" id="SSF52540">
    <property type="entry name" value="P-loop containing nucleoside triphosphate hydrolases"/>
    <property type="match status" value="1"/>
</dbReference>
<dbReference type="Proteomes" id="UP000297617">
    <property type="component" value="Unassembled WGS sequence"/>
</dbReference>
<dbReference type="Pfam" id="PF10923">
    <property type="entry name" value="BrxC_BrxD"/>
    <property type="match status" value="1"/>
</dbReference>
<keyword evidence="2" id="KW-0547">Nucleotide-binding</keyword>
<dbReference type="InterPro" id="IPR021228">
    <property type="entry name" value="BrxD"/>
</dbReference>
<dbReference type="Gene3D" id="3.40.50.300">
    <property type="entry name" value="P-loop containing nucleotide triphosphate hydrolases"/>
    <property type="match status" value="1"/>
</dbReference>
<accession>A0ABY2L0I4</accession>
<organism evidence="2 3">
    <name type="scientific">Leptospira bouyouniensis</name>
    <dbReference type="NCBI Taxonomy" id="2484911"/>
    <lineage>
        <taxon>Bacteria</taxon>
        <taxon>Pseudomonadati</taxon>
        <taxon>Spirochaetota</taxon>
        <taxon>Spirochaetia</taxon>
        <taxon>Leptospirales</taxon>
        <taxon>Leptospiraceae</taxon>
        <taxon>Leptospira</taxon>
    </lineage>
</organism>
<feature type="region of interest" description="Disordered" evidence="1">
    <location>
        <begin position="430"/>
        <end position="449"/>
    </location>
</feature>
<sequence length="449" mass="50525">MVQKVKFLGSEKNNMNDETKKMIIEQLRKGTVPEEGHEAFAVGVEPVINEMIRNMDSVSTGEKKGNIKFLRGNYGCGKTFVSKYALSLAREKGFVTSFVVVSPNDTQFHNFQVVYHKICQNFQSESSKSVGVIADALDRWFGMIEETLLKTENLSYDDPKFDEAVINRFETELVSLLKDDVSQDFLSVIRAYFLAKQEGDIAKSGQLLSWLSGSPNVSAQAKKFAGIKGEIDSKTALTYLKGILSIFNSAGYKGLMIIIDEMETILRERRDVREKSMTGLRQITDAVESFRGSLWVFTGTEEFFDSPKGVKGLQPLHDRIGFQKVGEYVSLKQAQLELKPANDDRLLSISIRLRDLYPSENKNRINEVISNDFLKKFVGVYTDGFKGQLGVVPRIFIRGLINILDLVAEHEDFDPSKELKLPEDAKEELARASKLADDSQESPYAEVAF</sequence>
<comment type="caution">
    <text evidence="2">The sequence shown here is derived from an EMBL/GenBank/DDBJ whole genome shotgun (WGS) entry which is preliminary data.</text>
</comment>
<evidence type="ECO:0000313" key="3">
    <source>
        <dbReference type="Proteomes" id="UP000297617"/>
    </source>
</evidence>
<dbReference type="InterPro" id="IPR027417">
    <property type="entry name" value="P-loop_NTPase"/>
</dbReference>
<proteinExistence type="predicted"/>
<dbReference type="GO" id="GO:0005524">
    <property type="term" value="F:ATP binding"/>
    <property type="evidence" value="ECO:0007669"/>
    <property type="project" value="UniProtKB-KW"/>
</dbReference>
<name>A0ABY2L0I4_9LEPT</name>
<evidence type="ECO:0000313" key="2">
    <source>
        <dbReference type="EMBL" id="TGK45943.1"/>
    </source>
</evidence>
<dbReference type="NCBIfam" id="NF033438">
    <property type="entry name" value="BREX_BrxD"/>
    <property type="match status" value="1"/>
</dbReference>